<dbReference type="InterPro" id="IPR006264">
    <property type="entry name" value="EPSP_synthase"/>
</dbReference>
<comment type="subcellular location">
    <subcellularLocation>
        <location evidence="7">Cytoplasm</location>
    </subcellularLocation>
</comment>
<comment type="caution">
    <text evidence="9">The sequence shown here is derived from an EMBL/GenBank/DDBJ whole genome shotgun (WGS) entry which is preliminary data.</text>
</comment>
<accession>A0ABU9CXT8</accession>
<sequence length="438" mass="45722">MREDGQVSNWTAPAAVAPVDATVTLPGSKSITNRALIIASLATGSSTITGALRSRDTDLMIDALTTLGIEIIAAEDDRTTLRVNPAPLHGGAVECGLAGTVMRFVPPLAALADGEVSFDGDEQARVRPLDTILDALRAMGADIDGSALPFTLRGTGSLRGGSVDIDASGSSQFVSGLMLSAAAFDEGIEIHHIGKPVPSMPHIDMTVDMLRRAGVRVDTPDTGGDANTWRVHRGPVMPVEWNIEPDLSNATPFLAAAVVTKGIVRVPNWPETTTQPGDVFREILTRMGAGVDLTAGILTVEGPDTLRGIDFDLHDVGELTPTVAALATLAEGPSILRGIAHLRGHETDRLAALTTEIVRLGGRAVETDDGIRIDPAPLHGGVWHAYADHRMATAGAIVGLRVPGVEVDDIDTTAKTLPGFETLWDAMLSAPAPTGVGS</sequence>
<comment type="catalytic activity">
    <reaction evidence="6">
        <text>3-phosphoshikimate + phosphoenolpyruvate = 5-O-(1-carboxyvinyl)-3-phosphoshikimate + phosphate</text>
        <dbReference type="Rhea" id="RHEA:21256"/>
        <dbReference type="ChEBI" id="CHEBI:43474"/>
        <dbReference type="ChEBI" id="CHEBI:57701"/>
        <dbReference type="ChEBI" id="CHEBI:58702"/>
        <dbReference type="ChEBI" id="CHEBI:145989"/>
        <dbReference type="EC" id="2.5.1.19"/>
    </reaction>
    <physiologicalReaction direction="left-to-right" evidence="6">
        <dbReference type="Rhea" id="RHEA:21257"/>
    </physiologicalReaction>
</comment>
<dbReference type="Gene3D" id="3.65.10.10">
    <property type="entry name" value="Enolpyruvate transferase domain"/>
    <property type="match status" value="2"/>
</dbReference>
<feature type="binding site" evidence="7">
    <location>
        <position position="171"/>
    </location>
    <ligand>
        <name>3-phosphoshikimate</name>
        <dbReference type="ChEBI" id="CHEBI:145989"/>
    </ligand>
</feature>
<keyword evidence="7" id="KW-0963">Cytoplasm</keyword>
<evidence type="ECO:0000313" key="10">
    <source>
        <dbReference type="Proteomes" id="UP001456513"/>
    </source>
</evidence>
<evidence type="ECO:0000256" key="5">
    <source>
        <dbReference type="ARBA" id="ARBA00023141"/>
    </source>
</evidence>
<feature type="binding site" evidence="7">
    <location>
        <position position="318"/>
    </location>
    <ligand>
        <name>3-phosphoshikimate</name>
        <dbReference type="ChEBI" id="CHEBI:145989"/>
    </ligand>
</feature>
<evidence type="ECO:0000256" key="4">
    <source>
        <dbReference type="ARBA" id="ARBA00022679"/>
    </source>
</evidence>
<feature type="binding site" evidence="7">
    <location>
        <position position="349"/>
    </location>
    <ligand>
        <name>phosphoenolpyruvate</name>
        <dbReference type="ChEBI" id="CHEBI:58702"/>
    </ligand>
</feature>
<proteinExistence type="inferred from homology"/>
<feature type="binding site" evidence="7">
    <location>
        <position position="29"/>
    </location>
    <ligand>
        <name>3-phosphoshikimate</name>
        <dbReference type="ChEBI" id="CHEBI:145989"/>
    </ligand>
</feature>
<dbReference type="PANTHER" id="PTHR21090:SF5">
    <property type="entry name" value="PENTAFUNCTIONAL AROM POLYPEPTIDE"/>
    <property type="match status" value="1"/>
</dbReference>
<feature type="binding site" evidence="7">
    <location>
        <position position="172"/>
    </location>
    <ligand>
        <name>phosphoenolpyruvate</name>
        <dbReference type="ChEBI" id="CHEBI:58702"/>
    </ligand>
</feature>
<feature type="binding site" evidence="7">
    <location>
        <position position="390"/>
    </location>
    <ligand>
        <name>phosphoenolpyruvate</name>
        <dbReference type="ChEBI" id="CHEBI:58702"/>
    </ligand>
</feature>
<keyword evidence="4 7" id="KW-0808">Transferase</keyword>
<feature type="binding site" evidence="7">
    <location>
        <position position="127"/>
    </location>
    <ligand>
        <name>phosphoenolpyruvate</name>
        <dbReference type="ChEBI" id="CHEBI:58702"/>
    </ligand>
</feature>
<dbReference type="CDD" id="cd01556">
    <property type="entry name" value="EPSP_synthase"/>
    <property type="match status" value="1"/>
</dbReference>
<feature type="active site" description="Proton acceptor" evidence="7">
    <location>
        <position position="318"/>
    </location>
</feature>
<dbReference type="EMBL" id="JBBPCN010000001">
    <property type="protein sequence ID" value="MEK8072174.1"/>
    <property type="molecule type" value="Genomic_DNA"/>
</dbReference>
<keyword evidence="10" id="KW-1185">Reference proteome</keyword>
<dbReference type="InterPro" id="IPR023193">
    <property type="entry name" value="EPSP_synthase_CS"/>
</dbReference>
<comment type="pathway">
    <text evidence="1 7">Metabolic intermediate biosynthesis; chorismate biosynthesis; chorismate from D-erythrose 4-phosphate and phosphoenolpyruvate: step 6/7.</text>
</comment>
<feature type="binding site" evidence="7">
    <location>
        <position position="30"/>
    </location>
    <ligand>
        <name>3-phosphoshikimate</name>
        <dbReference type="ChEBI" id="CHEBI:145989"/>
    </ligand>
</feature>
<protein>
    <recommendedName>
        <fullName evidence="7">3-phosphoshikimate 1-carboxyvinyltransferase</fullName>
        <ecNumber evidence="7">2.5.1.19</ecNumber>
    </recommendedName>
    <alternativeName>
        <fullName evidence="7">5-enolpyruvylshikimate-3-phosphate synthase</fullName>
        <shortName evidence="7">EPSP synthase</shortName>
        <shortName evidence="7">EPSPS</shortName>
    </alternativeName>
</protein>
<feature type="binding site" evidence="7">
    <location>
        <position position="170"/>
    </location>
    <ligand>
        <name>3-phosphoshikimate</name>
        <dbReference type="ChEBI" id="CHEBI:145989"/>
    </ligand>
</feature>
<keyword evidence="5 7" id="KW-0057">Aromatic amino acid biosynthesis</keyword>
<dbReference type="InterPro" id="IPR001986">
    <property type="entry name" value="Enolpyruvate_Tfrase_dom"/>
</dbReference>
<name>A0ABU9CXT8_9NOCA</name>
<evidence type="ECO:0000259" key="8">
    <source>
        <dbReference type="Pfam" id="PF00275"/>
    </source>
</evidence>
<comment type="subunit">
    <text evidence="7">Monomer.</text>
</comment>
<dbReference type="InterPro" id="IPR013792">
    <property type="entry name" value="RNA3'P_cycl/enolpyr_Trfase_a/b"/>
</dbReference>
<feature type="binding site" evidence="7">
    <location>
        <position position="99"/>
    </location>
    <ligand>
        <name>phosphoenolpyruvate</name>
        <dbReference type="ChEBI" id="CHEBI:58702"/>
    </ligand>
</feature>
<dbReference type="Pfam" id="PF00275">
    <property type="entry name" value="EPSP_synthase"/>
    <property type="match status" value="1"/>
</dbReference>
<evidence type="ECO:0000256" key="2">
    <source>
        <dbReference type="ARBA" id="ARBA00009948"/>
    </source>
</evidence>
<comment type="similarity">
    <text evidence="2 7">Belongs to the EPSP synthase family.</text>
</comment>
<feature type="binding site" evidence="7">
    <location>
        <position position="172"/>
    </location>
    <ligand>
        <name>3-phosphoshikimate</name>
        <dbReference type="ChEBI" id="CHEBI:145989"/>
    </ligand>
</feature>
<comment type="function">
    <text evidence="7">Catalyzes the transfer of the enolpyruvyl moiety of phosphoenolpyruvate (PEP) to the 5-hydroxyl of shikimate-3-phosphate (S3P) to produce enolpyruvyl shikimate-3-phosphate and inorganic phosphate.</text>
</comment>
<evidence type="ECO:0000256" key="6">
    <source>
        <dbReference type="ARBA" id="ARBA00044633"/>
    </source>
</evidence>
<feature type="binding site" evidence="7">
    <location>
        <position position="345"/>
    </location>
    <ligand>
        <name>3-phosphoshikimate</name>
        <dbReference type="ChEBI" id="CHEBI:145989"/>
    </ligand>
</feature>
<evidence type="ECO:0000256" key="1">
    <source>
        <dbReference type="ARBA" id="ARBA00004811"/>
    </source>
</evidence>
<organism evidence="9 10">
    <name type="scientific">Rhodococcus navarretei</name>
    <dbReference type="NCBI Taxonomy" id="3128981"/>
    <lineage>
        <taxon>Bacteria</taxon>
        <taxon>Bacillati</taxon>
        <taxon>Actinomycetota</taxon>
        <taxon>Actinomycetes</taxon>
        <taxon>Mycobacteriales</taxon>
        <taxon>Nocardiaceae</taxon>
        <taxon>Rhodococcus</taxon>
    </lineage>
</organism>
<dbReference type="PANTHER" id="PTHR21090">
    <property type="entry name" value="AROM/DEHYDROQUINATE SYNTHASE"/>
    <property type="match status" value="1"/>
</dbReference>
<evidence type="ECO:0000313" key="9">
    <source>
        <dbReference type="EMBL" id="MEK8072174.1"/>
    </source>
</evidence>
<dbReference type="PIRSF" id="PIRSF000505">
    <property type="entry name" value="EPSPS"/>
    <property type="match status" value="1"/>
</dbReference>
<dbReference type="EC" id="2.5.1.19" evidence="7"/>
<comment type="caution">
    <text evidence="7">Lacks conserved residue(s) required for the propagation of feature annotation.</text>
</comment>
<feature type="domain" description="Enolpyruvate transferase" evidence="8">
    <location>
        <begin position="16"/>
        <end position="422"/>
    </location>
</feature>
<reference evidence="9 10" key="1">
    <citation type="submission" date="2024-03" db="EMBL/GenBank/DDBJ databases">
        <title>Rhodococcus navarretei sp. nov. and Pseudarthrobacter quantumdoti sp. nov., two new species with the ability to biosynthesize Quantum Dots isolated from soil samples at Union Glacier, Antarctica.</title>
        <authorList>
            <person name="Vargas M."/>
        </authorList>
    </citation>
    <scope>NUCLEOTIDE SEQUENCE [LARGE SCALE GENOMIC DNA]</scope>
    <source>
        <strain evidence="9 10">EXRC-4A-4</strain>
    </source>
</reference>
<dbReference type="HAMAP" id="MF_00210">
    <property type="entry name" value="EPSP_synth"/>
    <property type="match status" value="1"/>
</dbReference>
<dbReference type="InterPro" id="IPR036968">
    <property type="entry name" value="Enolpyruvate_Tfrase_sf"/>
</dbReference>
<evidence type="ECO:0000256" key="3">
    <source>
        <dbReference type="ARBA" id="ARBA00022605"/>
    </source>
</evidence>
<dbReference type="PROSITE" id="PS00885">
    <property type="entry name" value="EPSP_SYNTHASE_2"/>
    <property type="match status" value="1"/>
</dbReference>
<dbReference type="GO" id="GO:0003866">
    <property type="term" value="F:3-phosphoshikimate 1-carboxyvinyltransferase activity"/>
    <property type="evidence" value="ECO:0007669"/>
    <property type="project" value="UniProtKB-EC"/>
</dbReference>
<evidence type="ECO:0000256" key="7">
    <source>
        <dbReference type="HAMAP-Rule" id="MF_00210"/>
    </source>
</evidence>
<feature type="binding site" evidence="7">
    <location>
        <position position="29"/>
    </location>
    <ligand>
        <name>phosphoenolpyruvate</name>
        <dbReference type="ChEBI" id="CHEBI:58702"/>
    </ligand>
</feature>
<feature type="binding site" evidence="7">
    <location>
        <position position="34"/>
    </location>
    <ligand>
        <name>3-phosphoshikimate</name>
        <dbReference type="ChEBI" id="CHEBI:145989"/>
    </ligand>
</feature>
<dbReference type="SUPFAM" id="SSF55205">
    <property type="entry name" value="EPT/RTPC-like"/>
    <property type="match status" value="1"/>
</dbReference>
<feature type="binding site" evidence="7">
    <location>
        <position position="199"/>
    </location>
    <ligand>
        <name>3-phosphoshikimate</name>
        <dbReference type="ChEBI" id="CHEBI:145989"/>
    </ligand>
</feature>
<dbReference type="NCBIfam" id="TIGR01356">
    <property type="entry name" value="aroA"/>
    <property type="match status" value="1"/>
</dbReference>
<keyword evidence="3 7" id="KW-0028">Amino-acid biosynthesis</keyword>
<dbReference type="RefSeq" id="WP_341441655.1">
    <property type="nucleotide sequence ID" value="NZ_JBBPCN010000001.1"/>
</dbReference>
<gene>
    <name evidence="7 9" type="primary">aroA</name>
    <name evidence="9" type="ORF">AABD04_15150</name>
</gene>
<feature type="binding site" evidence="7">
    <location>
        <position position="415"/>
    </location>
    <ligand>
        <name>phosphoenolpyruvate</name>
        <dbReference type="ChEBI" id="CHEBI:58702"/>
    </ligand>
</feature>
<dbReference type="Proteomes" id="UP001456513">
    <property type="component" value="Unassembled WGS sequence"/>
</dbReference>